<feature type="domain" description="Sialate O-acetylesterase" evidence="2">
    <location>
        <begin position="116"/>
        <end position="344"/>
    </location>
</feature>
<keyword evidence="4" id="KW-1185">Reference proteome</keyword>
<evidence type="ECO:0000259" key="2">
    <source>
        <dbReference type="Pfam" id="PF03629"/>
    </source>
</evidence>
<evidence type="ECO:0000313" key="4">
    <source>
        <dbReference type="Proteomes" id="UP000558113"/>
    </source>
</evidence>
<dbReference type="PANTHER" id="PTHR31988">
    <property type="entry name" value="ESTERASE, PUTATIVE (DUF303)-RELATED"/>
    <property type="match status" value="1"/>
</dbReference>
<protein>
    <recommendedName>
        <fullName evidence="2">Sialate O-acetylesterase domain-containing protein</fullName>
    </recommendedName>
</protein>
<accession>A0A7X4YN42</accession>
<dbReference type="InterPro" id="IPR005181">
    <property type="entry name" value="SASA"/>
</dbReference>
<name>A0A7X4YN42_9BACL</name>
<dbReference type="EMBL" id="JAAAMU010000004">
    <property type="protein sequence ID" value="NBC69442.1"/>
    <property type="molecule type" value="Genomic_DNA"/>
</dbReference>
<keyword evidence="1" id="KW-0378">Hydrolase</keyword>
<dbReference type="Pfam" id="PF03629">
    <property type="entry name" value="SASA"/>
    <property type="match status" value="1"/>
</dbReference>
<proteinExistence type="predicted"/>
<dbReference type="InterPro" id="IPR052940">
    <property type="entry name" value="Carb_Esterase_6"/>
</dbReference>
<reference evidence="3 4" key="1">
    <citation type="submission" date="2020-01" db="EMBL/GenBank/DDBJ databases">
        <title>Paenibacillus soybeanensis sp. nov. isolated from the nodules of soybean (Glycine max(L.) Merr).</title>
        <authorList>
            <person name="Wang H."/>
        </authorList>
    </citation>
    <scope>NUCLEOTIDE SEQUENCE [LARGE SCALE GENOMIC DNA]</scope>
    <source>
        <strain evidence="3 4">DSM 23054</strain>
    </source>
</reference>
<organism evidence="3 4">
    <name type="scientific">Paenibacillus sacheonensis</name>
    <dbReference type="NCBI Taxonomy" id="742054"/>
    <lineage>
        <taxon>Bacteria</taxon>
        <taxon>Bacillati</taxon>
        <taxon>Bacillota</taxon>
        <taxon>Bacilli</taxon>
        <taxon>Bacillales</taxon>
        <taxon>Paenibacillaceae</taxon>
        <taxon>Paenibacillus</taxon>
    </lineage>
</organism>
<dbReference type="InterPro" id="IPR036514">
    <property type="entry name" value="SGNH_hydro_sf"/>
</dbReference>
<gene>
    <name evidence="3" type="ORF">GT003_10605</name>
</gene>
<evidence type="ECO:0000256" key="1">
    <source>
        <dbReference type="ARBA" id="ARBA00022801"/>
    </source>
</evidence>
<sequence>MNQIGAIIEQGPQHWAIIQQTDGLGSLSLSGIWAIGEEESCNAAQVYARIVNEEDAREVVAWQPAAMLAEQRWELSLGAIPQGGLYRLETCLQLDHHPAMEWAVRGDMIHHLGIGDLWVIAGQSNAAGYGKGPFRDAPQLGIHLLRNNGRWDLASHPFNESTASIHFENRERANPGHSPFLAFGKLVQQEVGIPIGLVQTALGGSPLKAWNPDEDGVLHRNMMKSIAAVGGKVRGILWYQGCSDCSPADSASYLERFGNTVRYWRRELNDESLPVLTVQLNRCTDMAAEEADRSWGRLREAQRQAALALPRVYVVPALDCPLSDAIHNSPAGNMIIGERMGKTALAHVYKQPSIHSEAPSLRSAVSMMKDGLPSIRLQFSNVAGYLLAIGPIATVFAVEDANGEIGISSWQITGRSEITLTLSRFAEGETVVHGAYQMNPASHLPLDSATYMPILSFYGQRVLL</sequence>
<dbReference type="Gene3D" id="3.40.50.1110">
    <property type="entry name" value="SGNH hydrolase"/>
    <property type="match status" value="1"/>
</dbReference>
<evidence type="ECO:0000313" key="3">
    <source>
        <dbReference type="EMBL" id="NBC69442.1"/>
    </source>
</evidence>
<dbReference type="PANTHER" id="PTHR31988:SF19">
    <property type="entry name" value="9-O-ACETYL-N-ACETYLNEURAMINIC ACID DEACETYLASE-RELATED"/>
    <property type="match status" value="1"/>
</dbReference>
<dbReference type="GO" id="GO:0016787">
    <property type="term" value="F:hydrolase activity"/>
    <property type="evidence" value="ECO:0007669"/>
    <property type="project" value="UniProtKB-KW"/>
</dbReference>
<dbReference type="Proteomes" id="UP000558113">
    <property type="component" value="Unassembled WGS sequence"/>
</dbReference>
<dbReference type="SUPFAM" id="SSF52266">
    <property type="entry name" value="SGNH hydrolase"/>
    <property type="match status" value="1"/>
</dbReference>
<dbReference type="AlphaFoldDB" id="A0A7X4YN42"/>
<dbReference type="RefSeq" id="WP_161697243.1">
    <property type="nucleotide sequence ID" value="NZ_JAAAMU010000004.1"/>
</dbReference>
<dbReference type="OrthoDB" id="9795554at2"/>
<comment type="caution">
    <text evidence="3">The sequence shown here is derived from an EMBL/GenBank/DDBJ whole genome shotgun (WGS) entry which is preliminary data.</text>
</comment>